<dbReference type="Gene3D" id="2.40.170.20">
    <property type="entry name" value="TonB-dependent receptor, beta-barrel domain"/>
    <property type="match status" value="1"/>
</dbReference>
<dbReference type="InterPro" id="IPR036942">
    <property type="entry name" value="Beta-barrel_TonB_sf"/>
</dbReference>
<comment type="subcellular location">
    <subcellularLocation>
        <location evidence="1 10">Cell outer membrane</location>
        <topology evidence="1 10">Multi-pass membrane protein</topology>
    </subcellularLocation>
</comment>
<keyword evidence="8 14" id="KW-0675">Receptor</keyword>
<evidence type="ECO:0000256" key="3">
    <source>
        <dbReference type="ARBA" id="ARBA00022448"/>
    </source>
</evidence>
<keyword evidence="7 10" id="KW-0472">Membrane</keyword>
<keyword evidence="5 10" id="KW-0812">Transmembrane</keyword>
<evidence type="ECO:0000259" key="12">
    <source>
        <dbReference type="Pfam" id="PF00593"/>
    </source>
</evidence>
<dbReference type="Pfam" id="PF07715">
    <property type="entry name" value="Plug"/>
    <property type="match status" value="1"/>
</dbReference>
<dbReference type="EMBL" id="JAJNOC010000004">
    <property type="protein sequence ID" value="MCD2517438.1"/>
    <property type="molecule type" value="Genomic_DNA"/>
</dbReference>
<dbReference type="PROSITE" id="PS52016">
    <property type="entry name" value="TONB_DEPENDENT_REC_3"/>
    <property type="match status" value="1"/>
</dbReference>
<dbReference type="PANTHER" id="PTHR47234:SF2">
    <property type="entry name" value="TONB-DEPENDENT RECEPTOR"/>
    <property type="match status" value="1"/>
</dbReference>
<dbReference type="PANTHER" id="PTHR47234">
    <property type="match status" value="1"/>
</dbReference>
<evidence type="ECO:0000256" key="5">
    <source>
        <dbReference type="ARBA" id="ARBA00022692"/>
    </source>
</evidence>
<feature type="domain" description="TonB-dependent receptor-like beta-barrel" evidence="12">
    <location>
        <begin position="441"/>
        <end position="921"/>
    </location>
</feature>
<keyword evidence="3 10" id="KW-0813">Transport</keyword>
<evidence type="ECO:0000256" key="11">
    <source>
        <dbReference type="RuleBase" id="RU003357"/>
    </source>
</evidence>
<dbReference type="RefSeq" id="WP_231058730.1">
    <property type="nucleotide sequence ID" value="NZ_JAJNOC010000004.1"/>
</dbReference>
<evidence type="ECO:0000256" key="10">
    <source>
        <dbReference type="PROSITE-ProRule" id="PRU01360"/>
    </source>
</evidence>
<evidence type="ECO:0000256" key="4">
    <source>
        <dbReference type="ARBA" id="ARBA00022452"/>
    </source>
</evidence>
<evidence type="ECO:0000256" key="7">
    <source>
        <dbReference type="ARBA" id="ARBA00023136"/>
    </source>
</evidence>
<dbReference type="Proteomes" id="UP001179361">
    <property type="component" value="Unassembled WGS sequence"/>
</dbReference>
<evidence type="ECO:0000256" key="6">
    <source>
        <dbReference type="ARBA" id="ARBA00023077"/>
    </source>
</evidence>
<evidence type="ECO:0000259" key="13">
    <source>
        <dbReference type="Pfam" id="PF07715"/>
    </source>
</evidence>
<gene>
    <name evidence="14" type="ORF">LQ564_14080</name>
</gene>
<comment type="similarity">
    <text evidence="2 10 11">Belongs to the TonB-dependent receptor family.</text>
</comment>
<evidence type="ECO:0000313" key="14">
    <source>
        <dbReference type="EMBL" id="MCD2517438.1"/>
    </source>
</evidence>
<protein>
    <submittedName>
        <fullName evidence="14">TonB-dependent receptor</fullName>
    </submittedName>
</protein>
<comment type="caution">
    <text evidence="14">The sequence shown here is derived from an EMBL/GenBank/DDBJ whole genome shotgun (WGS) entry which is preliminary data.</text>
</comment>
<dbReference type="SUPFAM" id="SSF56935">
    <property type="entry name" value="Porins"/>
    <property type="match status" value="1"/>
</dbReference>
<dbReference type="InterPro" id="IPR000531">
    <property type="entry name" value="Beta-barrel_TonB"/>
</dbReference>
<name>A0ABS8Q6R0_9BURK</name>
<evidence type="ECO:0000256" key="1">
    <source>
        <dbReference type="ARBA" id="ARBA00004571"/>
    </source>
</evidence>
<keyword evidence="4 10" id="KW-1134">Transmembrane beta strand</keyword>
<accession>A0ABS8Q6R0</accession>
<dbReference type="Pfam" id="PF00593">
    <property type="entry name" value="TonB_dep_Rec_b-barrel"/>
    <property type="match status" value="1"/>
</dbReference>
<organism evidence="14 15">
    <name type="scientific">Massilia phyllostachyos</name>
    <dbReference type="NCBI Taxonomy" id="2898585"/>
    <lineage>
        <taxon>Bacteria</taxon>
        <taxon>Pseudomonadati</taxon>
        <taxon>Pseudomonadota</taxon>
        <taxon>Betaproteobacteria</taxon>
        <taxon>Burkholderiales</taxon>
        <taxon>Oxalobacteraceae</taxon>
        <taxon>Telluria group</taxon>
        <taxon>Massilia</taxon>
    </lineage>
</organism>
<dbReference type="InterPro" id="IPR039426">
    <property type="entry name" value="TonB-dep_rcpt-like"/>
</dbReference>
<dbReference type="CDD" id="cd01347">
    <property type="entry name" value="ligand_gated_channel"/>
    <property type="match status" value="1"/>
</dbReference>
<keyword evidence="6 11" id="KW-0798">TonB box</keyword>
<dbReference type="InterPro" id="IPR012910">
    <property type="entry name" value="Plug_dom"/>
</dbReference>
<proteinExistence type="inferred from homology"/>
<dbReference type="Gene3D" id="2.170.130.10">
    <property type="entry name" value="TonB-dependent receptor, plug domain"/>
    <property type="match status" value="1"/>
</dbReference>
<sequence>MTETLLSRALRRIFAGGGAVGLASVGFTMLALPTTVQAQEAAPKPITRVEITGSNIRRAQAETASSVQTVNRADIERSGKTTVAELLQTLAVDNSGSVPMTFGGGFASGASGISLRGLGTASTLVLLNGRRMAPYGLADDGQKVFSDLNVIPTDAVERIEILKDGASAIYGSDAIAGVVNIILRRDFNGTTARAMIGTGEAGDGQTNNVALTWGKGDLDTDRYNVLLNFEYKKTDEIWNRERGNRDYIGKADLRPWGFSAQEALGGSGAITGNNASGSGSINGNVRNPDTLDYYNRGNPAGVGFTRLFPGAACGNFTNHPQGDPLGGCLIDASFQYSQIQPDSEYVTVFGRGTFKLNDKVEGYTELNLYNSLSESGTTPTAVSFNQGYPGGPVSGAGVALGAAHPDNPYFGRAARLRYLAADVGPRISSIDSTFIRALVGARGEAAGWEWDSSLLYSRNKVSQERTGYLQRDATFALLNPTAENVAAAIAGSPGYRALPVGSLWRIAENAGLNSPAIYAALSPEISNDAHTEIAQIDFKASREFGKLPGGALGVAVGAEFRHESAELEPTAGTERGNIIGLGYSAYEGQRNVFAAYGEVLAPVLPGVELTGAMRWDHFTDVGNAYTPKAGIKWTPMRQLALRATFARGFRAPSPAENGRGGLAAFSTADDPVRCALGVEAACNPASIALITSPNPDLDPERSKSWNVGVIWDPLPRTSISLDFWQIKRKNEINQEQVDAAILAGRVARDPSTAEAGIPGDPGAITAVLASYVNSASTKVRGLDLDARYSMPLPQGLGNLVFDAKWTHLFKWERTEQDGSSRDYAGTHGNCDVTNCIGTPDNRANLRASWERPDFRLSANLNYRGKIDNTLFKDDPDGCATHFANGNDAPTDCKLTSFTTVDLVFRWKPQPRWEVFGSIQNVFDRVAPLDPLTYGAVSYNPLDYAGAIGRFYTLGARYSF</sequence>
<reference evidence="14" key="1">
    <citation type="submission" date="2021-11" db="EMBL/GenBank/DDBJ databases">
        <title>The complete genome of Massilia sp sp. G4R7.</title>
        <authorList>
            <person name="Liu L."/>
            <person name="Yue J."/>
            <person name="Yuan J."/>
            <person name="Yang F."/>
            <person name="Li L."/>
        </authorList>
    </citation>
    <scope>NUCLEOTIDE SEQUENCE</scope>
    <source>
        <strain evidence="14">G4R7</strain>
    </source>
</reference>
<evidence type="ECO:0000256" key="9">
    <source>
        <dbReference type="ARBA" id="ARBA00023237"/>
    </source>
</evidence>
<dbReference type="InterPro" id="IPR037066">
    <property type="entry name" value="Plug_dom_sf"/>
</dbReference>
<feature type="domain" description="TonB-dependent receptor plug" evidence="13">
    <location>
        <begin position="60"/>
        <end position="178"/>
    </location>
</feature>
<evidence type="ECO:0000256" key="8">
    <source>
        <dbReference type="ARBA" id="ARBA00023170"/>
    </source>
</evidence>
<evidence type="ECO:0000256" key="2">
    <source>
        <dbReference type="ARBA" id="ARBA00009810"/>
    </source>
</evidence>
<evidence type="ECO:0000313" key="15">
    <source>
        <dbReference type="Proteomes" id="UP001179361"/>
    </source>
</evidence>
<keyword evidence="9 10" id="KW-0998">Cell outer membrane</keyword>
<keyword evidence="15" id="KW-1185">Reference proteome</keyword>